<evidence type="ECO:0000256" key="5">
    <source>
        <dbReference type="ARBA" id="ARBA00022692"/>
    </source>
</evidence>
<evidence type="ECO:0000256" key="11">
    <source>
        <dbReference type="ARBA" id="ARBA00023136"/>
    </source>
</evidence>
<dbReference type="AlphaFoldDB" id="A0A3D9L125"/>
<protein>
    <submittedName>
        <fullName evidence="14">Alkane 1-monooxygenase</fullName>
    </submittedName>
</protein>
<keyword evidence="5 12" id="KW-0812">Transmembrane</keyword>
<dbReference type="PANTHER" id="PTHR38674">
    <property type="entry name" value="ALKANE 1-MONOOXYGENASE 1"/>
    <property type="match status" value="1"/>
</dbReference>
<feature type="transmembrane region" description="Helical" evidence="12">
    <location>
        <begin position="71"/>
        <end position="89"/>
    </location>
</feature>
<keyword evidence="9" id="KW-0408">Iron</keyword>
<keyword evidence="3" id="KW-1003">Cell membrane</keyword>
<dbReference type="InterPro" id="IPR005804">
    <property type="entry name" value="FA_desaturase_dom"/>
</dbReference>
<dbReference type="InterPro" id="IPR033885">
    <property type="entry name" value="AlkB/XylM"/>
</dbReference>
<dbReference type="Pfam" id="PF00487">
    <property type="entry name" value="FA_desaturase"/>
    <property type="match status" value="1"/>
</dbReference>
<evidence type="ECO:0000256" key="7">
    <source>
        <dbReference type="ARBA" id="ARBA00022989"/>
    </source>
</evidence>
<dbReference type="GO" id="GO:0046872">
    <property type="term" value="F:metal ion binding"/>
    <property type="evidence" value="ECO:0007669"/>
    <property type="project" value="UniProtKB-KW"/>
</dbReference>
<evidence type="ECO:0000313" key="15">
    <source>
        <dbReference type="Proteomes" id="UP000256779"/>
    </source>
</evidence>
<evidence type="ECO:0000313" key="14">
    <source>
        <dbReference type="EMBL" id="RED97452.1"/>
    </source>
</evidence>
<name>A0A3D9L125_MARFU</name>
<dbReference type="GO" id="GO:0006629">
    <property type="term" value="P:lipid metabolic process"/>
    <property type="evidence" value="ECO:0007669"/>
    <property type="project" value="InterPro"/>
</dbReference>
<feature type="transmembrane region" description="Helical" evidence="12">
    <location>
        <begin position="212"/>
        <end position="237"/>
    </location>
</feature>
<gene>
    <name evidence="14" type="ORF">C7460_11262</name>
</gene>
<keyword evidence="15" id="KW-1185">Reference proteome</keyword>
<evidence type="ECO:0000256" key="12">
    <source>
        <dbReference type="SAM" id="Phobius"/>
    </source>
</evidence>
<dbReference type="Proteomes" id="UP000256779">
    <property type="component" value="Unassembled WGS sequence"/>
</dbReference>
<keyword evidence="6" id="KW-0479">Metal-binding</keyword>
<proteinExistence type="inferred from homology"/>
<evidence type="ECO:0000256" key="1">
    <source>
        <dbReference type="ARBA" id="ARBA00004429"/>
    </source>
</evidence>
<keyword evidence="4" id="KW-0997">Cell inner membrane</keyword>
<feature type="transmembrane region" description="Helical" evidence="12">
    <location>
        <begin position="7"/>
        <end position="25"/>
    </location>
</feature>
<dbReference type="CDD" id="cd03512">
    <property type="entry name" value="Alkane-hydroxylase"/>
    <property type="match status" value="1"/>
</dbReference>
<evidence type="ECO:0000256" key="9">
    <source>
        <dbReference type="ARBA" id="ARBA00023004"/>
    </source>
</evidence>
<dbReference type="EMBL" id="QREG01000012">
    <property type="protein sequence ID" value="RED97452.1"/>
    <property type="molecule type" value="Genomic_DNA"/>
</dbReference>
<dbReference type="GO" id="GO:0005886">
    <property type="term" value="C:plasma membrane"/>
    <property type="evidence" value="ECO:0007669"/>
    <property type="project" value="UniProtKB-SubCell"/>
</dbReference>
<sequence>MKRLYPVKYFATFTLPALVMISFTHTGWVTFLPLAEAFVVVPLLELFFAPDSRNITKDEEQELLKNTWFDWLVYLVVPVHLVMVGFFLWQMQSGPESLLTIMGRVSAMGLLCGVLGINVAHELGHRKNTWEQLMSKLLLLTSFYMHFFIEHNRGHHKNAATPEDPATARYNEPLYTFWVRSIIKSYLSAWKLEADRLRKIGSSSLTLKNEMLTFQLIQLLFISAIILFGGWALLLYYTMAAFMGILLLETVNYIEHYGLVREQREGRYQRVMPEHSWNSDHMVGRLMLFELSRHSDHHYQANRKYQILRHMEVSPQMPTGYPGMMILAFVPPLWFRIMNRRVVDFKKMLS</sequence>
<dbReference type="OrthoDB" id="4759734at2"/>
<accession>A0A3D9L125</accession>
<organism evidence="14 15">
    <name type="scientific">Marinoscillum furvescens DSM 4134</name>
    <dbReference type="NCBI Taxonomy" id="1122208"/>
    <lineage>
        <taxon>Bacteria</taxon>
        <taxon>Pseudomonadati</taxon>
        <taxon>Bacteroidota</taxon>
        <taxon>Cytophagia</taxon>
        <taxon>Cytophagales</taxon>
        <taxon>Reichenbachiellaceae</taxon>
        <taxon>Marinoscillum</taxon>
    </lineage>
</organism>
<evidence type="ECO:0000256" key="6">
    <source>
        <dbReference type="ARBA" id="ARBA00022723"/>
    </source>
</evidence>
<feature type="transmembrane region" description="Helical" evidence="12">
    <location>
        <begin position="31"/>
        <end position="50"/>
    </location>
</feature>
<evidence type="ECO:0000256" key="10">
    <source>
        <dbReference type="ARBA" id="ARBA00023033"/>
    </source>
</evidence>
<evidence type="ECO:0000256" key="8">
    <source>
        <dbReference type="ARBA" id="ARBA00023002"/>
    </source>
</evidence>
<keyword evidence="7 12" id="KW-1133">Transmembrane helix</keyword>
<reference evidence="14 15" key="1">
    <citation type="submission" date="2018-07" db="EMBL/GenBank/DDBJ databases">
        <title>Genomic Encyclopedia of Type Strains, Phase IV (KMG-IV): sequencing the most valuable type-strain genomes for metagenomic binning, comparative biology and taxonomic classification.</title>
        <authorList>
            <person name="Goeker M."/>
        </authorList>
    </citation>
    <scope>NUCLEOTIDE SEQUENCE [LARGE SCALE GENOMIC DNA]</scope>
    <source>
        <strain evidence="14 15">DSM 4134</strain>
    </source>
</reference>
<dbReference type="PANTHER" id="PTHR38674:SF1">
    <property type="entry name" value="ALKANE 1-MONOOXYGENASE 1"/>
    <property type="match status" value="1"/>
</dbReference>
<evidence type="ECO:0000259" key="13">
    <source>
        <dbReference type="Pfam" id="PF00487"/>
    </source>
</evidence>
<feature type="transmembrane region" description="Helical" evidence="12">
    <location>
        <begin position="320"/>
        <end position="338"/>
    </location>
</feature>
<keyword evidence="8" id="KW-0560">Oxidoreductase</keyword>
<keyword evidence="10 14" id="KW-0503">Monooxygenase</keyword>
<feature type="domain" description="Fatty acid desaturase" evidence="13">
    <location>
        <begin position="107"/>
        <end position="324"/>
    </location>
</feature>
<keyword evidence="11 12" id="KW-0472">Membrane</keyword>
<comment type="subcellular location">
    <subcellularLocation>
        <location evidence="1">Cell inner membrane</location>
        <topology evidence="1">Multi-pass membrane protein</topology>
    </subcellularLocation>
</comment>
<comment type="similarity">
    <text evidence="2">Belongs to the fatty acid desaturase type 1 family. AlkB subfamily.</text>
</comment>
<evidence type="ECO:0000256" key="2">
    <source>
        <dbReference type="ARBA" id="ARBA00010823"/>
    </source>
</evidence>
<dbReference type="GO" id="GO:0004497">
    <property type="term" value="F:monooxygenase activity"/>
    <property type="evidence" value="ECO:0007669"/>
    <property type="project" value="UniProtKB-KW"/>
</dbReference>
<evidence type="ECO:0000256" key="4">
    <source>
        <dbReference type="ARBA" id="ARBA00022519"/>
    </source>
</evidence>
<evidence type="ECO:0000256" key="3">
    <source>
        <dbReference type="ARBA" id="ARBA00022475"/>
    </source>
</evidence>
<feature type="transmembrane region" description="Helical" evidence="12">
    <location>
        <begin position="101"/>
        <end position="121"/>
    </location>
</feature>
<comment type="caution">
    <text evidence="14">The sequence shown here is derived from an EMBL/GenBank/DDBJ whole genome shotgun (WGS) entry which is preliminary data.</text>
</comment>